<dbReference type="AlphaFoldDB" id="A0A841I606"/>
<gene>
    <name evidence="2" type="ORF">HNR42_003157</name>
</gene>
<accession>A0A841I606</accession>
<name>A0A841I606_9DEIO</name>
<dbReference type="InterPro" id="IPR018777">
    <property type="entry name" value="Replication_initiator_prot_A"/>
</dbReference>
<reference evidence="2 3" key="1">
    <citation type="submission" date="2020-08" db="EMBL/GenBank/DDBJ databases">
        <title>Genomic Encyclopedia of Type Strains, Phase IV (KMG-IV): sequencing the most valuable type-strain genomes for metagenomic binning, comparative biology and taxonomic classification.</title>
        <authorList>
            <person name="Goeker M."/>
        </authorList>
    </citation>
    <scope>NUCLEOTIDE SEQUENCE [LARGE SCALE GENOMIC DNA]</scope>
    <source>
        <strain evidence="2 3">DSM 21458</strain>
    </source>
</reference>
<keyword evidence="3" id="KW-1185">Reference proteome</keyword>
<feature type="compositionally biased region" description="Basic and acidic residues" evidence="1">
    <location>
        <begin position="391"/>
        <end position="405"/>
    </location>
</feature>
<comment type="caution">
    <text evidence="2">The sequence shown here is derived from an EMBL/GenBank/DDBJ whole genome shotgun (WGS) entry which is preliminary data.</text>
</comment>
<protein>
    <submittedName>
        <fullName evidence="2">Plasmid replication initiation protein</fullName>
    </submittedName>
</protein>
<evidence type="ECO:0000313" key="2">
    <source>
        <dbReference type="EMBL" id="MBB6099699.1"/>
    </source>
</evidence>
<dbReference type="RefSeq" id="WP_183988446.1">
    <property type="nucleotide sequence ID" value="NZ_JACHHG010000014.1"/>
</dbReference>
<organism evidence="2 3">
    <name type="scientific">Deinobacterium chartae</name>
    <dbReference type="NCBI Taxonomy" id="521158"/>
    <lineage>
        <taxon>Bacteria</taxon>
        <taxon>Thermotogati</taxon>
        <taxon>Deinococcota</taxon>
        <taxon>Deinococci</taxon>
        <taxon>Deinococcales</taxon>
        <taxon>Deinococcaceae</taxon>
        <taxon>Deinobacterium</taxon>
    </lineage>
</organism>
<evidence type="ECO:0000256" key="1">
    <source>
        <dbReference type="SAM" id="MobiDB-lite"/>
    </source>
</evidence>
<feature type="region of interest" description="Disordered" evidence="1">
    <location>
        <begin position="380"/>
        <end position="405"/>
    </location>
</feature>
<dbReference type="EMBL" id="JACHHG010000014">
    <property type="protein sequence ID" value="MBB6099699.1"/>
    <property type="molecule type" value="Genomic_DNA"/>
</dbReference>
<dbReference type="Pfam" id="PF10134">
    <property type="entry name" value="RPA"/>
    <property type="match status" value="1"/>
</dbReference>
<dbReference type="Proteomes" id="UP000569951">
    <property type="component" value="Unassembled WGS sequence"/>
</dbReference>
<proteinExistence type="predicted"/>
<evidence type="ECO:0000313" key="3">
    <source>
        <dbReference type="Proteomes" id="UP000569951"/>
    </source>
</evidence>
<sequence length="491" mass="55407">MARRTQQPALEENRLNLERFDEANVSQLGLISIQERIPTDFHEWEVSFEIEGRPALLRCRGAAGLGVPHGIDGDVASAIIDLYLEAGAPPDGTVRTTSYRLLKQAGFPNAGKYYPMLRESLERLRGSTYYASEAWRDHSRRRWMTVTFNYLEGLGYVEDDADPGSFSRGTELQLKLAQPIVNSIRARYVKPLDRAFLNSLERPLTRALYRLLDARRYGPDAPDGEPQMEFTVALLVWADACKVTDKRPDKIRRTLAGAHEELLARGYLREVAYMGRGKKQVIRYVFSPSVPIPPEAARTDETPHEPVSPVVDASALSPATARLREQGVSLAMARRLVAEFGEQHVLERIAKFHAILASGVQPRRPSALLIDVVRDDGSKYVDPEGYTPRPPAEKREERPATTDDERAAAEAFHERLRSLPRDQQVREILMTVRFLLQSYLTQRHLERLEALLLAGAQEPLELHSELSRAIAERRVKAYAEGLMGWLETAQP</sequence>